<dbReference type="Proteomes" id="UP001601976">
    <property type="component" value="Unassembled WGS sequence"/>
</dbReference>
<proteinExistence type="predicted"/>
<organism evidence="1 2">
    <name type="scientific">Streptomyces flavidovirens</name>
    <dbReference type="NCBI Taxonomy" id="67298"/>
    <lineage>
        <taxon>Bacteria</taxon>
        <taxon>Bacillati</taxon>
        <taxon>Actinomycetota</taxon>
        <taxon>Actinomycetes</taxon>
        <taxon>Kitasatosporales</taxon>
        <taxon>Streptomycetaceae</taxon>
        <taxon>Streptomyces</taxon>
    </lineage>
</organism>
<keyword evidence="2" id="KW-1185">Reference proteome</keyword>
<accession>A0ABW6RH95</accession>
<protein>
    <recommendedName>
        <fullName evidence="3">Sigma-70 family RNA polymerase sigma factor</fullName>
    </recommendedName>
</protein>
<evidence type="ECO:0000313" key="2">
    <source>
        <dbReference type="Proteomes" id="UP001601976"/>
    </source>
</evidence>
<gene>
    <name evidence="1" type="ORF">ACFYWW_16785</name>
</gene>
<evidence type="ECO:0008006" key="3">
    <source>
        <dbReference type="Google" id="ProtNLM"/>
    </source>
</evidence>
<comment type="caution">
    <text evidence="1">The sequence shown here is derived from an EMBL/GenBank/DDBJ whole genome shotgun (WGS) entry which is preliminary data.</text>
</comment>
<name>A0ABW6RH95_9ACTN</name>
<reference evidence="1 2" key="1">
    <citation type="submission" date="2024-10" db="EMBL/GenBank/DDBJ databases">
        <title>The Natural Products Discovery Center: Release of the First 8490 Sequenced Strains for Exploring Actinobacteria Biosynthetic Diversity.</title>
        <authorList>
            <person name="Kalkreuter E."/>
            <person name="Kautsar S.A."/>
            <person name="Yang D."/>
            <person name="Bader C.D."/>
            <person name="Teijaro C.N."/>
            <person name="Fluegel L."/>
            <person name="Davis C.M."/>
            <person name="Simpson J.R."/>
            <person name="Lauterbach L."/>
            <person name="Steele A.D."/>
            <person name="Gui C."/>
            <person name="Meng S."/>
            <person name="Li G."/>
            <person name="Viehrig K."/>
            <person name="Ye F."/>
            <person name="Su P."/>
            <person name="Kiefer A.F."/>
            <person name="Nichols A."/>
            <person name="Cepeda A.J."/>
            <person name="Yan W."/>
            <person name="Fan B."/>
            <person name="Jiang Y."/>
            <person name="Adhikari A."/>
            <person name="Zheng C.-J."/>
            <person name="Schuster L."/>
            <person name="Cowan T.M."/>
            <person name="Smanski M.J."/>
            <person name="Chevrette M.G."/>
            <person name="De Carvalho L.P.S."/>
            <person name="Shen B."/>
        </authorList>
    </citation>
    <scope>NUCLEOTIDE SEQUENCE [LARGE SCALE GENOMIC DNA]</scope>
    <source>
        <strain evidence="1 2">NPDC003029</strain>
    </source>
</reference>
<sequence>MRIRDDLRDTAARDTDYARPRTGAGVHRVGRNPFAAFRELYEPLYLRYALTRLLDAEAAREAVELTFRIAASRWNGLLQSPSPAADVWEQLRAQVSSAGHRATNLDRAVEGLYDYCTVLAADAVVLRCHLGMPVNTAADLMGVDPAAVAAALLTACRALPPAVIKRLGVTSIGS</sequence>
<dbReference type="EMBL" id="JBIAPK010000004">
    <property type="protein sequence ID" value="MFF3340371.1"/>
    <property type="molecule type" value="Genomic_DNA"/>
</dbReference>
<dbReference type="RefSeq" id="WP_355713174.1">
    <property type="nucleotide sequence ID" value="NZ_JBEXNP010000002.1"/>
</dbReference>
<evidence type="ECO:0000313" key="1">
    <source>
        <dbReference type="EMBL" id="MFF3340371.1"/>
    </source>
</evidence>